<gene>
    <name evidence="1" type="ORF">EYR41_004081</name>
</gene>
<dbReference type="EMBL" id="SOZJ01000002">
    <property type="protein sequence ID" value="TGJ72171.1"/>
    <property type="molecule type" value="Genomic_DNA"/>
</dbReference>
<feature type="non-terminal residue" evidence="1">
    <location>
        <position position="65"/>
    </location>
</feature>
<reference evidence="1 2" key="1">
    <citation type="submission" date="2019-03" db="EMBL/GenBank/DDBJ databases">
        <title>Nematode-trapping fungi genome.</title>
        <authorList>
            <person name="Vidal-Diez De Ulzurrun G."/>
        </authorList>
    </citation>
    <scope>NUCLEOTIDE SEQUENCE [LARGE SCALE GENOMIC DNA]</scope>
    <source>
        <strain evidence="1 2">TWF154</strain>
    </source>
</reference>
<sequence length="65" mass="7464">LKFNVGHMGECPQLLFDLWLPAAVMRVYEVAIQVLDGGYYSSDKAAFIHLNRQYVRRLKVYSANS</sequence>
<accession>A0A8H2E868</accession>
<protein>
    <submittedName>
        <fullName evidence="1">Uncharacterized protein</fullName>
    </submittedName>
</protein>
<dbReference type="Proteomes" id="UP000297595">
    <property type="component" value="Unassembled WGS sequence"/>
</dbReference>
<proteinExistence type="predicted"/>
<evidence type="ECO:0000313" key="2">
    <source>
        <dbReference type="Proteomes" id="UP000297595"/>
    </source>
</evidence>
<name>A0A8H2E868_ORBOL</name>
<comment type="caution">
    <text evidence="1">The sequence shown here is derived from an EMBL/GenBank/DDBJ whole genome shotgun (WGS) entry which is preliminary data.</text>
</comment>
<evidence type="ECO:0000313" key="1">
    <source>
        <dbReference type="EMBL" id="TGJ72171.1"/>
    </source>
</evidence>
<dbReference type="AlphaFoldDB" id="A0A8H2E868"/>
<organism evidence="1 2">
    <name type="scientific">Orbilia oligospora</name>
    <name type="common">Nematode-trapping fungus</name>
    <name type="synonym">Arthrobotrys oligospora</name>
    <dbReference type="NCBI Taxonomy" id="2813651"/>
    <lineage>
        <taxon>Eukaryota</taxon>
        <taxon>Fungi</taxon>
        <taxon>Dikarya</taxon>
        <taxon>Ascomycota</taxon>
        <taxon>Pezizomycotina</taxon>
        <taxon>Orbiliomycetes</taxon>
        <taxon>Orbiliales</taxon>
        <taxon>Orbiliaceae</taxon>
        <taxon>Orbilia</taxon>
    </lineage>
</organism>